<evidence type="ECO:0000256" key="1">
    <source>
        <dbReference type="SAM" id="MobiDB-lite"/>
    </source>
</evidence>
<protein>
    <submittedName>
        <fullName evidence="2">8852_t:CDS:1</fullName>
    </submittedName>
</protein>
<feature type="compositionally biased region" description="Polar residues" evidence="1">
    <location>
        <begin position="61"/>
        <end position="77"/>
    </location>
</feature>
<dbReference type="EMBL" id="CAJVQB010002414">
    <property type="protein sequence ID" value="CAG8573849.1"/>
    <property type="molecule type" value="Genomic_DNA"/>
</dbReference>
<comment type="caution">
    <text evidence="2">The sequence shown here is derived from an EMBL/GenBank/DDBJ whole genome shotgun (WGS) entry which is preliminary data.</text>
</comment>
<organism evidence="2 3">
    <name type="scientific">Gigaspora margarita</name>
    <dbReference type="NCBI Taxonomy" id="4874"/>
    <lineage>
        <taxon>Eukaryota</taxon>
        <taxon>Fungi</taxon>
        <taxon>Fungi incertae sedis</taxon>
        <taxon>Mucoromycota</taxon>
        <taxon>Glomeromycotina</taxon>
        <taxon>Glomeromycetes</taxon>
        <taxon>Diversisporales</taxon>
        <taxon>Gigasporaceae</taxon>
        <taxon>Gigaspora</taxon>
    </lineage>
</organism>
<sequence>MGAAHAGHEEAEKVKELINQQMESQRCWNEQMQQTIDNCFNQLEQMNWNNTTRQPEDSQPAGDNQATNSSPVTTSSAVEAREDLPQGNYPPTPTLNHMLVNMTLPGMIVVSNEHDNLKG</sequence>
<name>A0ABN7UE37_GIGMA</name>
<gene>
    <name evidence="2" type="ORF">GMARGA_LOCUS5619</name>
</gene>
<evidence type="ECO:0000313" key="3">
    <source>
        <dbReference type="Proteomes" id="UP000789901"/>
    </source>
</evidence>
<proteinExistence type="predicted"/>
<keyword evidence="3" id="KW-1185">Reference proteome</keyword>
<evidence type="ECO:0000313" key="2">
    <source>
        <dbReference type="EMBL" id="CAG8573849.1"/>
    </source>
</evidence>
<accession>A0ABN7UE37</accession>
<feature type="region of interest" description="Disordered" evidence="1">
    <location>
        <begin position="46"/>
        <end position="94"/>
    </location>
</feature>
<reference evidence="2 3" key="1">
    <citation type="submission" date="2021-06" db="EMBL/GenBank/DDBJ databases">
        <authorList>
            <person name="Kallberg Y."/>
            <person name="Tangrot J."/>
            <person name="Rosling A."/>
        </authorList>
    </citation>
    <scope>NUCLEOTIDE SEQUENCE [LARGE SCALE GENOMIC DNA]</scope>
    <source>
        <strain evidence="2 3">120-4 pot B 10/14</strain>
    </source>
</reference>
<dbReference type="Proteomes" id="UP000789901">
    <property type="component" value="Unassembled WGS sequence"/>
</dbReference>